<evidence type="ECO:0000256" key="1">
    <source>
        <dbReference type="SAM" id="SignalP"/>
    </source>
</evidence>
<feature type="chain" id="PRO_5011474801" evidence="1">
    <location>
        <begin position="21"/>
        <end position="42"/>
    </location>
</feature>
<evidence type="ECO:0000313" key="2">
    <source>
        <dbReference type="EMBL" id="SER34419.1"/>
    </source>
</evidence>
<name>A0A1H9NFI7_9PSEU</name>
<proteinExistence type="predicted"/>
<gene>
    <name evidence="2" type="ORF">SAMN05216188_110170</name>
</gene>
<sequence length="42" mass="4146">MNRRLAAAGLVLITTGTAHAAVALSSGHADVIDVGRTGSASR</sequence>
<evidence type="ECO:0000313" key="3">
    <source>
        <dbReference type="Proteomes" id="UP000199352"/>
    </source>
</evidence>
<keyword evidence="3" id="KW-1185">Reference proteome</keyword>
<dbReference type="AlphaFoldDB" id="A0A1H9NFI7"/>
<organism evidence="2 3">
    <name type="scientific">Lentzea xinjiangensis</name>
    <dbReference type="NCBI Taxonomy" id="402600"/>
    <lineage>
        <taxon>Bacteria</taxon>
        <taxon>Bacillati</taxon>
        <taxon>Actinomycetota</taxon>
        <taxon>Actinomycetes</taxon>
        <taxon>Pseudonocardiales</taxon>
        <taxon>Pseudonocardiaceae</taxon>
        <taxon>Lentzea</taxon>
    </lineage>
</organism>
<keyword evidence="1" id="KW-0732">Signal</keyword>
<dbReference type="EMBL" id="FOFR01000010">
    <property type="protein sequence ID" value="SER34419.1"/>
    <property type="molecule type" value="Genomic_DNA"/>
</dbReference>
<protein>
    <submittedName>
        <fullName evidence="2">Uncharacterized protein</fullName>
    </submittedName>
</protein>
<reference evidence="3" key="1">
    <citation type="submission" date="2016-10" db="EMBL/GenBank/DDBJ databases">
        <authorList>
            <person name="Varghese N."/>
            <person name="Submissions S."/>
        </authorList>
    </citation>
    <scope>NUCLEOTIDE SEQUENCE [LARGE SCALE GENOMIC DNA]</scope>
    <source>
        <strain evidence="3">CGMCC 4.3525</strain>
    </source>
</reference>
<dbReference type="Proteomes" id="UP000199352">
    <property type="component" value="Unassembled WGS sequence"/>
</dbReference>
<feature type="signal peptide" evidence="1">
    <location>
        <begin position="1"/>
        <end position="20"/>
    </location>
</feature>
<accession>A0A1H9NFI7</accession>
<dbReference type="RefSeq" id="WP_281249432.1">
    <property type="nucleotide sequence ID" value="NZ_FOFR01000010.1"/>
</dbReference>